<dbReference type="Proteomes" id="UP000775213">
    <property type="component" value="Unassembled WGS sequence"/>
</dbReference>
<name>A0AAV7GFF1_DENCH</name>
<evidence type="ECO:0000256" key="1">
    <source>
        <dbReference type="SAM" id="MobiDB-lite"/>
    </source>
</evidence>
<dbReference type="AlphaFoldDB" id="A0AAV7GFF1"/>
<protein>
    <submittedName>
        <fullName evidence="2">Uncharacterized protein</fullName>
    </submittedName>
</protein>
<organism evidence="2 3">
    <name type="scientific">Dendrobium chrysotoxum</name>
    <name type="common">Orchid</name>
    <dbReference type="NCBI Taxonomy" id="161865"/>
    <lineage>
        <taxon>Eukaryota</taxon>
        <taxon>Viridiplantae</taxon>
        <taxon>Streptophyta</taxon>
        <taxon>Embryophyta</taxon>
        <taxon>Tracheophyta</taxon>
        <taxon>Spermatophyta</taxon>
        <taxon>Magnoliopsida</taxon>
        <taxon>Liliopsida</taxon>
        <taxon>Asparagales</taxon>
        <taxon>Orchidaceae</taxon>
        <taxon>Epidendroideae</taxon>
        <taxon>Malaxideae</taxon>
        <taxon>Dendrobiinae</taxon>
        <taxon>Dendrobium</taxon>
    </lineage>
</organism>
<dbReference type="EMBL" id="JAGFBR010000015">
    <property type="protein sequence ID" value="KAH0454945.1"/>
    <property type="molecule type" value="Genomic_DNA"/>
</dbReference>
<feature type="compositionally biased region" description="Basic and acidic residues" evidence="1">
    <location>
        <begin position="9"/>
        <end position="18"/>
    </location>
</feature>
<evidence type="ECO:0000313" key="2">
    <source>
        <dbReference type="EMBL" id="KAH0454945.1"/>
    </source>
</evidence>
<feature type="region of interest" description="Disordered" evidence="1">
    <location>
        <begin position="1"/>
        <end position="68"/>
    </location>
</feature>
<feature type="compositionally biased region" description="Acidic residues" evidence="1">
    <location>
        <begin position="44"/>
        <end position="62"/>
    </location>
</feature>
<evidence type="ECO:0000313" key="3">
    <source>
        <dbReference type="Proteomes" id="UP000775213"/>
    </source>
</evidence>
<keyword evidence="3" id="KW-1185">Reference proteome</keyword>
<accession>A0AAV7GFF1</accession>
<gene>
    <name evidence="2" type="ORF">IEQ34_016869</name>
</gene>
<proteinExistence type="predicted"/>
<reference evidence="2 3" key="1">
    <citation type="journal article" date="2021" name="Hortic Res">
        <title>Chromosome-scale assembly of the Dendrobium chrysotoxum genome enhances the understanding of orchid evolution.</title>
        <authorList>
            <person name="Zhang Y."/>
            <person name="Zhang G.Q."/>
            <person name="Zhang D."/>
            <person name="Liu X.D."/>
            <person name="Xu X.Y."/>
            <person name="Sun W.H."/>
            <person name="Yu X."/>
            <person name="Zhu X."/>
            <person name="Wang Z.W."/>
            <person name="Zhao X."/>
            <person name="Zhong W.Y."/>
            <person name="Chen H."/>
            <person name="Yin W.L."/>
            <person name="Huang T."/>
            <person name="Niu S.C."/>
            <person name="Liu Z.J."/>
        </authorList>
    </citation>
    <scope>NUCLEOTIDE SEQUENCE [LARGE SCALE GENOMIC DNA]</scope>
    <source>
        <strain evidence="2">Lindl</strain>
    </source>
</reference>
<comment type="caution">
    <text evidence="2">The sequence shown here is derived from an EMBL/GenBank/DDBJ whole genome shotgun (WGS) entry which is preliminary data.</text>
</comment>
<sequence>MRRSFAKLRCSEDTKEEQPLVVPHSGQPSQPPSEQHVDYQSESSVEEAVEESEEEFVEEASSEQDSQSSLFDECDYQLLQVKMFNNAFSITDVRFIAYGDAHHIVISSDNWRESFMELTIDNEKIYEVDTSSQFVGNTLLDIEDMVVYFEWDLIVKPIKFSFSTRGLPLGFDNDEDKWEDYEVINLIEIEGIEE</sequence>